<proteinExistence type="inferred from homology"/>
<feature type="non-terminal residue" evidence="7">
    <location>
        <position position="96"/>
    </location>
</feature>
<comment type="similarity">
    <text evidence="1">Belongs to the UDPGP type 2 family.</text>
</comment>
<dbReference type="Proteomes" id="UP000015453">
    <property type="component" value="Unassembled WGS sequence"/>
</dbReference>
<sequence>IVEKPKPAEARSTLAAVGRYILTPGIFKCLENIVPGSAGEIQLTDAIAEQLKEEKVYIHQLTGVRYDCGSKLGYLKATIQYGLKHTELGNDLLDYL</sequence>
<dbReference type="InterPro" id="IPR029044">
    <property type="entry name" value="Nucleotide-diphossugar_trans"/>
</dbReference>
<keyword evidence="4" id="KW-0548">Nucleotidyltransferase</keyword>
<name>S8DE60_9LAMI</name>
<evidence type="ECO:0000259" key="6">
    <source>
        <dbReference type="Pfam" id="PF00483"/>
    </source>
</evidence>
<accession>S8DE60</accession>
<dbReference type="AlphaFoldDB" id="S8DE60"/>
<evidence type="ECO:0000256" key="1">
    <source>
        <dbReference type="ARBA" id="ARBA00006890"/>
    </source>
</evidence>
<feature type="domain" description="Nucleotidyl transferase" evidence="6">
    <location>
        <begin position="1"/>
        <end position="78"/>
    </location>
</feature>
<evidence type="ECO:0000313" key="7">
    <source>
        <dbReference type="EMBL" id="EPS57667.1"/>
    </source>
</evidence>
<dbReference type="GO" id="GO:0003983">
    <property type="term" value="F:UTP:glucose-1-phosphate uridylyltransferase activity"/>
    <property type="evidence" value="ECO:0007669"/>
    <property type="project" value="UniProtKB-EC"/>
</dbReference>
<dbReference type="InterPro" id="IPR005771">
    <property type="entry name" value="GalU_uridylyltTrfase_bac/arc"/>
</dbReference>
<dbReference type="PANTHER" id="PTHR43197:SF1">
    <property type="entry name" value="UTP--GLUCOSE-1-PHOSPHATE URIDYLYLTRANSFERASE"/>
    <property type="match status" value="1"/>
</dbReference>
<comment type="catalytic activity">
    <reaction evidence="5">
        <text>alpha-D-glucose 1-phosphate + UTP + H(+) = UDP-alpha-D-glucose + diphosphate</text>
        <dbReference type="Rhea" id="RHEA:19889"/>
        <dbReference type="ChEBI" id="CHEBI:15378"/>
        <dbReference type="ChEBI" id="CHEBI:33019"/>
        <dbReference type="ChEBI" id="CHEBI:46398"/>
        <dbReference type="ChEBI" id="CHEBI:58601"/>
        <dbReference type="ChEBI" id="CHEBI:58885"/>
        <dbReference type="EC" id="2.7.7.9"/>
    </reaction>
</comment>
<dbReference type="EC" id="2.7.7.9" evidence="2"/>
<organism evidence="7 8">
    <name type="scientific">Genlisea aurea</name>
    <dbReference type="NCBI Taxonomy" id="192259"/>
    <lineage>
        <taxon>Eukaryota</taxon>
        <taxon>Viridiplantae</taxon>
        <taxon>Streptophyta</taxon>
        <taxon>Embryophyta</taxon>
        <taxon>Tracheophyta</taxon>
        <taxon>Spermatophyta</taxon>
        <taxon>Magnoliopsida</taxon>
        <taxon>eudicotyledons</taxon>
        <taxon>Gunneridae</taxon>
        <taxon>Pentapetalae</taxon>
        <taxon>asterids</taxon>
        <taxon>lamiids</taxon>
        <taxon>Lamiales</taxon>
        <taxon>Lentibulariaceae</taxon>
        <taxon>Genlisea</taxon>
    </lineage>
</organism>
<dbReference type="OrthoDB" id="447551at2759"/>
<protein>
    <recommendedName>
        <fullName evidence="2">UTP--glucose-1-phosphate uridylyltransferase</fullName>
        <ecNumber evidence="2">2.7.7.9</ecNumber>
    </recommendedName>
</protein>
<dbReference type="GO" id="GO:0006011">
    <property type="term" value="P:UDP-alpha-D-glucose metabolic process"/>
    <property type="evidence" value="ECO:0007669"/>
    <property type="project" value="InterPro"/>
</dbReference>
<reference evidence="7 8" key="1">
    <citation type="journal article" date="2013" name="BMC Genomics">
        <title>The miniature genome of a carnivorous plant Genlisea aurea contains a low number of genes and short non-coding sequences.</title>
        <authorList>
            <person name="Leushkin E.V."/>
            <person name="Sutormin R.A."/>
            <person name="Nabieva E.R."/>
            <person name="Penin A.A."/>
            <person name="Kondrashov A.S."/>
            <person name="Logacheva M.D."/>
        </authorList>
    </citation>
    <scope>NUCLEOTIDE SEQUENCE [LARGE SCALE GENOMIC DNA]</scope>
</reference>
<dbReference type="PANTHER" id="PTHR43197">
    <property type="entry name" value="UTP--GLUCOSE-1-PHOSPHATE URIDYLYLTRANSFERASE"/>
    <property type="match status" value="1"/>
</dbReference>
<comment type="caution">
    <text evidence="7">The sequence shown here is derived from an EMBL/GenBank/DDBJ whole genome shotgun (WGS) entry which is preliminary data.</text>
</comment>
<dbReference type="EMBL" id="AUSU01009977">
    <property type="protein sequence ID" value="EPS57667.1"/>
    <property type="molecule type" value="Genomic_DNA"/>
</dbReference>
<evidence type="ECO:0000256" key="2">
    <source>
        <dbReference type="ARBA" id="ARBA00012415"/>
    </source>
</evidence>
<dbReference type="Pfam" id="PF00483">
    <property type="entry name" value="NTP_transferase"/>
    <property type="match status" value="1"/>
</dbReference>
<feature type="non-terminal residue" evidence="7">
    <location>
        <position position="1"/>
    </location>
</feature>
<evidence type="ECO:0000256" key="4">
    <source>
        <dbReference type="ARBA" id="ARBA00022695"/>
    </source>
</evidence>
<gene>
    <name evidence="7" type="ORF">M569_17151</name>
</gene>
<keyword evidence="8" id="KW-1185">Reference proteome</keyword>
<evidence type="ECO:0000256" key="3">
    <source>
        <dbReference type="ARBA" id="ARBA00022679"/>
    </source>
</evidence>
<keyword evidence="3" id="KW-0808">Transferase</keyword>
<dbReference type="Gene3D" id="3.90.550.10">
    <property type="entry name" value="Spore Coat Polysaccharide Biosynthesis Protein SpsA, Chain A"/>
    <property type="match status" value="1"/>
</dbReference>
<dbReference type="InterPro" id="IPR005835">
    <property type="entry name" value="NTP_transferase_dom"/>
</dbReference>
<evidence type="ECO:0000313" key="8">
    <source>
        <dbReference type="Proteomes" id="UP000015453"/>
    </source>
</evidence>
<evidence type="ECO:0000256" key="5">
    <source>
        <dbReference type="ARBA" id="ARBA00048128"/>
    </source>
</evidence>
<dbReference type="SUPFAM" id="SSF53448">
    <property type="entry name" value="Nucleotide-diphospho-sugar transferases"/>
    <property type="match status" value="1"/>
</dbReference>